<evidence type="ECO:0000313" key="6">
    <source>
        <dbReference type="EMBL" id="OON39725.1"/>
    </source>
</evidence>
<dbReference type="GO" id="GO:0005829">
    <property type="term" value="C:cytosol"/>
    <property type="evidence" value="ECO:0007669"/>
    <property type="project" value="TreeGrafter"/>
</dbReference>
<proteinExistence type="inferred from homology"/>
<dbReference type="RefSeq" id="WP_078002912.1">
    <property type="nucleotide sequence ID" value="NZ_MRUL01000007.1"/>
</dbReference>
<dbReference type="PROSITE" id="PS51273">
    <property type="entry name" value="GATASE_TYPE_1"/>
    <property type="match status" value="1"/>
</dbReference>
<keyword evidence="6" id="KW-0378">Hydrolase</keyword>
<evidence type="ECO:0000256" key="5">
    <source>
        <dbReference type="ARBA" id="ARBA00066788"/>
    </source>
</evidence>
<protein>
    <recommendedName>
        <fullName evidence="5">gamma-glutamyl-gamma-aminobutyrate hydrolase</fullName>
        <ecNumber evidence="5">3.5.1.94</ecNumber>
    </recommendedName>
</protein>
<comment type="similarity">
    <text evidence="1">Belongs to the peptidase C26 family.</text>
</comment>
<dbReference type="GO" id="GO:0033969">
    <property type="term" value="F:gamma-glutamyl-gamma-aminobutyrate hydrolase activity"/>
    <property type="evidence" value="ECO:0007669"/>
    <property type="project" value="UniProtKB-EC"/>
</dbReference>
<dbReference type="AlphaFoldDB" id="A0A1S8YLI2"/>
<organism evidence="6 7">
    <name type="scientific">Izhakiella australiensis</name>
    <dbReference type="NCBI Taxonomy" id="1926881"/>
    <lineage>
        <taxon>Bacteria</taxon>
        <taxon>Pseudomonadati</taxon>
        <taxon>Pseudomonadota</taxon>
        <taxon>Gammaproteobacteria</taxon>
        <taxon>Enterobacterales</taxon>
        <taxon>Erwiniaceae</taxon>
        <taxon>Izhakiella</taxon>
    </lineage>
</organism>
<dbReference type="Gene3D" id="3.40.50.880">
    <property type="match status" value="1"/>
</dbReference>
<dbReference type="InterPro" id="IPR011697">
    <property type="entry name" value="Peptidase_C26"/>
</dbReference>
<evidence type="ECO:0000256" key="4">
    <source>
        <dbReference type="ARBA" id="ARBA00060634"/>
    </source>
</evidence>
<gene>
    <name evidence="6" type="ORF">BTJ39_11840</name>
</gene>
<dbReference type="EMBL" id="MRUL01000007">
    <property type="protein sequence ID" value="OON39725.1"/>
    <property type="molecule type" value="Genomic_DNA"/>
</dbReference>
<dbReference type="SUPFAM" id="SSF52317">
    <property type="entry name" value="Class I glutamine amidotransferase-like"/>
    <property type="match status" value="1"/>
</dbReference>
<dbReference type="InterPro" id="IPR029062">
    <property type="entry name" value="Class_I_gatase-like"/>
</dbReference>
<comment type="function">
    <text evidence="3">Involved in the breakdown of putrescine via hydrolysis of the gamma-glutamyl linkage of gamma-glutamyl-gamma-aminobutyrate.</text>
</comment>
<dbReference type="EC" id="3.5.1.94" evidence="5"/>
<evidence type="ECO:0000256" key="1">
    <source>
        <dbReference type="ARBA" id="ARBA00011083"/>
    </source>
</evidence>
<dbReference type="CDD" id="cd01745">
    <property type="entry name" value="GATase1_2"/>
    <property type="match status" value="1"/>
</dbReference>
<dbReference type="Proteomes" id="UP000190667">
    <property type="component" value="Unassembled WGS sequence"/>
</dbReference>
<name>A0A1S8YLI2_9GAMM</name>
<evidence type="ECO:0000256" key="2">
    <source>
        <dbReference type="ARBA" id="ARBA00052718"/>
    </source>
</evidence>
<accession>A0A1S8YLI2</accession>
<dbReference type="InterPro" id="IPR044668">
    <property type="entry name" value="PuuD-like"/>
</dbReference>
<evidence type="ECO:0000256" key="3">
    <source>
        <dbReference type="ARBA" id="ARBA00055068"/>
    </source>
</evidence>
<sequence>MGIIFDKPLIGVVMCQNQLAGHAVQSVHNKYLDALFSAGGIPLALPHGLATTPELLEKSMTALSGILLTGSPSNIEPHHYGETSVEPDNDPGRDRLAFALVHSVIRRRMPLMAICRGLQELVVATGGTLHRALHLVDGLREHREDHALPLEQQYAPAHEVWVQPQGVLSELLPGCEKFWVNSLHAQGVRSLGAMARIEAHAADGLIEAISLNDHPFALALQWHPEWQSETSALSRPLFAGFIQASQRYQKEHRI</sequence>
<evidence type="ECO:0000313" key="7">
    <source>
        <dbReference type="Proteomes" id="UP000190667"/>
    </source>
</evidence>
<keyword evidence="7" id="KW-1185">Reference proteome</keyword>
<comment type="caution">
    <text evidence="6">The sequence shown here is derived from an EMBL/GenBank/DDBJ whole genome shotgun (WGS) entry which is preliminary data.</text>
</comment>
<dbReference type="STRING" id="1926881.BTJ39_11840"/>
<dbReference type="PANTHER" id="PTHR43235:SF1">
    <property type="entry name" value="GLUTAMINE AMIDOTRANSFERASE PB2B2.05-RELATED"/>
    <property type="match status" value="1"/>
</dbReference>
<dbReference type="PANTHER" id="PTHR43235">
    <property type="entry name" value="GLUTAMINE AMIDOTRANSFERASE PB2B2.05-RELATED"/>
    <property type="match status" value="1"/>
</dbReference>
<comment type="pathway">
    <text evidence="4">Amine and polyamine degradation; putrescine degradation; 4-aminobutanoate from putrescine: step 4/4.</text>
</comment>
<comment type="catalytic activity">
    <reaction evidence="2">
        <text>4-(gamma-L-glutamylamino)butanoate + H2O = 4-aminobutanoate + L-glutamate</text>
        <dbReference type="Rhea" id="RHEA:19737"/>
        <dbReference type="ChEBI" id="CHEBI:15377"/>
        <dbReference type="ChEBI" id="CHEBI:29985"/>
        <dbReference type="ChEBI" id="CHEBI:58800"/>
        <dbReference type="ChEBI" id="CHEBI:59888"/>
        <dbReference type="EC" id="3.5.1.94"/>
    </reaction>
</comment>
<dbReference type="FunFam" id="3.40.50.880:FF:000030">
    <property type="entry name" value="Gamma-glutamyl-gamma-aminobutyrate hydrolase PuuD"/>
    <property type="match status" value="1"/>
</dbReference>
<dbReference type="Pfam" id="PF07722">
    <property type="entry name" value="Peptidase_C26"/>
    <property type="match status" value="1"/>
</dbReference>
<dbReference type="OrthoDB" id="9813383at2"/>
<dbReference type="GO" id="GO:0006598">
    <property type="term" value="P:polyamine catabolic process"/>
    <property type="evidence" value="ECO:0007669"/>
    <property type="project" value="TreeGrafter"/>
</dbReference>
<dbReference type="NCBIfam" id="NF008471">
    <property type="entry name" value="PRK11366.1"/>
    <property type="match status" value="1"/>
</dbReference>
<reference evidence="6 7" key="1">
    <citation type="submission" date="2016-12" db="EMBL/GenBank/DDBJ databases">
        <title>Izhakiella australiana sp. nov. of genus Izhakiella isolated from Australian desert.</title>
        <authorList>
            <person name="Ji M."/>
        </authorList>
    </citation>
    <scope>NUCLEOTIDE SEQUENCE [LARGE SCALE GENOMIC DNA]</scope>
    <source>
        <strain evidence="6 7">D4N98</strain>
    </source>
</reference>